<keyword evidence="3" id="KW-0732">Signal</keyword>
<organism evidence="6 7">
    <name type="scientific">Bosea caraganae</name>
    <dbReference type="NCBI Taxonomy" id="2763117"/>
    <lineage>
        <taxon>Bacteria</taxon>
        <taxon>Pseudomonadati</taxon>
        <taxon>Pseudomonadota</taxon>
        <taxon>Alphaproteobacteria</taxon>
        <taxon>Hyphomicrobiales</taxon>
        <taxon>Boseaceae</taxon>
        <taxon>Bosea</taxon>
    </lineage>
</organism>
<dbReference type="PANTHER" id="PTHR38776:SF1">
    <property type="entry name" value="MLTA-INTERACTING PROTEIN-RELATED"/>
    <property type="match status" value="1"/>
</dbReference>
<sequence length="299" mass="31949">MLAMLPGSHLGNISIGIDTTTGADNLSKFLRIPFAGYAALAATSVGAVAADRVALPYVQPTSGWIVSIGGTARLGPEYLGSSKFGFSGSPSLSFRRQGETPAFSAPEDGLDYALLQTQSFSFGPVAKFQSGRYSGSDNKLFGLRDVPWTVEAGAFVEFWPITDRLRTRLEIRQGFHGHHGLIADASADWVERIGAFTLSGGPRLSLANGSYMDRNFGISPVEAAINGVVTPFRAKGGLKSVGADAALDYQWSRVWTTRTFVKYERLVGSADNSPIVRAIGERNQFTFGVGATYSFAWGG</sequence>
<dbReference type="Proteomes" id="UP000255207">
    <property type="component" value="Unassembled WGS sequence"/>
</dbReference>
<dbReference type="Pfam" id="PF06629">
    <property type="entry name" value="MipA"/>
    <property type="match status" value="1"/>
</dbReference>
<comment type="similarity">
    <text evidence="2">Belongs to the MipA/OmpV family.</text>
</comment>
<comment type="subcellular location">
    <subcellularLocation>
        <location evidence="1">Cell outer membrane</location>
    </subcellularLocation>
</comment>
<comment type="caution">
    <text evidence="6">The sequence shown here is derived from an EMBL/GenBank/DDBJ whole genome shotgun (WGS) entry which is preliminary data.</text>
</comment>
<keyword evidence="5" id="KW-0998">Cell outer membrane</keyword>
<evidence type="ECO:0000313" key="7">
    <source>
        <dbReference type="Proteomes" id="UP000255207"/>
    </source>
</evidence>
<dbReference type="GO" id="GO:0009279">
    <property type="term" value="C:cell outer membrane"/>
    <property type="evidence" value="ECO:0007669"/>
    <property type="project" value="UniProtKB-SubCell"/>
</dbReference>
<gene>
    <name evidence="6" type="ORF">DWE98_19350</name>
</gene>
<evidence type="ECO:0000256" key="5">
    <source>
        <dbReference type="ARBA" id="ARBA00023237"/>
    </source>
</evidence>
<evidence type="ECO:0000256" key="3">
    <source>
        <dbReference type="ARBA" id="ARBA00022729"/>
    </source>
</evidence>
<dbReference type="EMBL" id="QQTP01000010">
    <property type="protein sequence ID" value="RDJ22589.1"/>
    <property type="molecule type" value="Genomic_DNA"/>
</dbReference>
<evidence type="ECO:0000256" key="2">
    <source>
        <dbReference type="ARBA" id="ARBA00005722"/>
    </source>
</evidence>
<name>A0A370L332_9HYPH</name>
<evidence type="ECO:0000256" key="4">
    <source>
        <dbReference type="ARBA" id="ARBA00023136"/>
    </source>
</evidence>
<dbReference type="InterPro" id="IPR010583">
    <property type="entry name" value="MipA"/>
</dbReference>
<proteinExistence type="inferred from homology"/>
<evidence type="ECO:0000313" key="6">
    <source>
        <dbReference type="EMBL" id="RDJ22589.1"/>
    </source>
</evidence>
<dbReference type="PANTHER" id="PTHR38776">
    <property type="entry name" value="MLTA-INTERACTING PROTEIN-RELATED"/>
    <property type="match status" value="1"/>
</dbReference>
<keyword evidence="4" id="KW-0472">Membrane</keyword>
<accession>A0A370L332</accession>
<evidence type="ECO:0000256" key="1">
    <source>
        <dbReference type="ARBA" id="ARBA00004442"/>
    </source>
</evidence>
<dbReference type="AlphaFoldDB" id="A0A370L332"/>
<keyword evidence="7" id="KW-1185">Reference proteome</keyword>
<reference evidence="7" key="1">
    <citation type="submission" date="2018-07" db="EMBL/GenBank/DDBJ databases">
        <authorList>
            <person name="Safronova V.I."/>
            <person name="Chirak E.R."/>
            <person name="Sazanova A.L."/>
        </authorList>
    </citation>
    <scope>NUCLEOTIDE SEQUENCE [LARGE SCALE GENOMIC DNA]</scope>
    <source>
        <strain evidence="7">RCAM04685</strain>
    </source>
</reference>
<protein>
    <submittedName>
        <fullName evidence="6">MipA/OmpV family protein</fullName>
    </submittedName>
</protein>